<comment type="caution">
    <text evidence="1">The sequence shown here is derived from an EMBL/GenBank/DDBJ whole genome shotgun (WGS) entry which is preliminary data.</text>
</comment>
<proteinExistence type="predicted"/>
<sequence>MTDQASHRPEPIIPPDAAPLRTLTLAMAVMCYLAVLAAGGLVLINRSVEAWTGDLSREITVQIREIQGRNMEADLAKAEAILKTTPGVLKVTVLDEKAAIDLLEPWIGGIEGLEDLPVPRLIAIEIDPDNPPDFTALETALRNEVPGVSLDTHKRWQAELTRMARVLTTLAYAILVLIGLCAIAIVVFATRAALEANREVVEVLHLVGARDNFIARQVGGRFLRTGLTAGIIGLVLGILTFFLAAGAAPDSFAAIAQEFLSLSGNHLMQNYLALAVVPAVATLICLITSRVTLMRILKSLR</sequence>
<gene>
    <name evidence="1" type="ORF">JHL16_00540</name>
</gene>
<dbReference type="Proteomes" id="UP000616151">
    <property type="component" value="Unassembled WGS sequence"/>
</dbReference>
<evidence type="ECO:0000313" key="2">
    <source>
        <dbReference type="Proteomes" id="UP000616151"/>
    </source>
</evidence>
<keyword evidence="2" id="KW-1185">Reference proteome</keyword>
<evidence type="ECO:0000313" key="1">
    <source>
        <dbReference type="EMBL" id="MBK1864825.1"/>
    </source>
</evidence>
<protein>
    <submittedName>
        <fullName evidence="1">Uncharacterized protein</fullName>
    </submittedName>
</protein>
<dbReference type="EMBL" id="JAENHL010000003">
    <property type="protein sequence ID" value="MBK1864825.1"/>
    <property type="molecule type" value="Genomic_DNA"/>
</dbReference>
<organism evidence="1 2">
    <name type="scientific">Taklimakanibacter albus</name>
    <dbReference type="NCBI Taxonomy" id="2800327"/>
    <lineage>
        <taxon>Bacteria</taxon>
        <taxon>Pseudomonadati</taxon>
        <taxon>Pseudomonadota</taxon>
        <taxon>Alphaproteobacteria</taxon>
        <taxon>Hyphomicrobiales</taxon>
        <taxon>Aestuariivirgaceae</taxon>
        <taxon>Taklimakanibacter</taxon>
    </lineage>
</organism>
<reference evidence="1" key="1">
    <citation type="submission" date="2021-01" db="EMBL/GenBank/DDBJ databases">
        <authorList>
            <person name="Sun Q."/>
        </authorList>
    </citation>
    <scope>NUCLEOTIDE SEQUENCE</scope>
    <source>
        <strain evidence="1">YIM B02566</strain>
    </source>
</reference>
<accession>A0ACC5QWT7</accession>
<name>A0ACC5QWT7_9HYPH</name>